<proteinExistence type="predicted"/>
<evidence type="ECO:0000259" key="1">
    <source>
        <dbReference type="SMART" id="SM00421"/>
    </source>
</evidence>
<name>A0A1H5W9V2_9RHOB</name>
<organism evidence="2 3">
    <name type="scientific">Jhaorihella thermophila</name>
    <dbReference type="NCBI Taxonomy" id="488547"/>
    <lineage>
        <taxon>Bacteria</taxon>
        <taxon>Pseudomonadati</taxon>
        <taxon>Pseudomonadota</taxon>
        <taxon>Alphaproteobacteria</taxon>
        <taxon>Rhodobacterales</taxon>
        <taxon>Paracoccaceae</taxon>
        <taxon>Jhaorihella</taxon>
    </lineage>
</organism>
<dbReference type="GO" id="GO:0003677">
    <property type="term" value="F:DNA binding"/>
    <property type="evidence" value="ECO:0007669"/>
    <property type="project" value="InterPro"/>
</dbReference>
<keyword evidence="3" id="KW-1185">Reference proteome</keyword>
<evidence type="ECO:0000313" key="2">
    <source>
        <dbReference type="EMBL" id="SEF95587.1"/>
    </source>
</evidence>
<dbReference type="InterPro" id="IPR000792">
    <property type="entry name" value="Tscrpt_reg_LuxR_C"/>
</dbReference>
<dbReference type="CDD" id="cd06170">
    <property type="entry name" value="LuxR_C_like"/>
    <property type="match status" value="1"/>
</dbReference>
<evidence type="ECO:0000313" key="3">
    <source>
        <dbReference type="Proteomes" id="UP000236742"/>
    </source>
</evidence>
<dbReference type="InterPro" id="IPR016032">
    <property type="entry name" value="Sig_transdc_resp-reg_C-effctor"/>
</dbReference>
<sequence length="94" mass="10135">MASAAVHDVIEAHFDDWGLTAAERDVATFLVKGFSTAEIAELRGNAEGTVKAHLHAIYRKSGTRNKAEVMSVLIESLMGGKLQDAPRQERAAAE</sequence>
<dbReference type="OrthoDB" id="8277135at2"/>
<dbReference type="GO" id="GO:0006355">
    <property type="term" value="P:regulation of DNA-templated transcription"/>
    <property type="evidence" value="ECO:0007669"/>
    <property type="project" value="InterPro"/>
</dbReference>
<dbReference type="AlphaFoldDB" id="A0A1H5W9V2"/>
<dbReference type="SMART" id="SM00421">
    <property type="entry name" value="HTH_LUXR"/>
    <property type="match status" value="1"/>
</dbReference>
<dbReference type="EMBL" id="FNVD01000007">
    <property type="protein sequence ID" value="SEF95587.1"/>
    <property type="molecule type" value="Genomic_DNA"/>
</dbReference>
<dbReference type="RefSeq" id="WP_146064194.1">
    <property type="nucleotide sequence ID" value="NZ_FNVD01000007.1"/>
</dbReference>
<dbReference type="PRINTS" id="PR00038">
    <property type="entry name" value="HTHLUXR"/>
</dbReference>
<accession>A0A1H5W9V2</accession>
<feature type="domain" description="HTH luxR-type" evidence="1">
    <location>
        <begin position="16"/>
        <end position="73"/>
    </location>
</feature>
<dbReference type="SUPFAM" id="SSF46894">
    <property type="entry name" value="C-terminal effector domain of the bipartite response regulators"/>
    <property type="match status" value="1"/>
</dbReference>
<dbReference type="Proteomes" id="UP000236742">
    <property type="component" value="Unassembled WGS sequence"/>
</dbReference>
<dbReference type="Pfam" id="PF00196">
    <property type="entry name" value="GerE"/>
    <property type="match status" value="1"/>
</dbReference>
<reference evidence="2 3" key="1">
    <citation type="submission" date="2016-10" db="EMBL/GenBank/DDBJ databases">
        <authorList>
            <person name="de Groot N.N."/>
        </authorList>
    </citation>
    <scope>NUCLEOTIDE SEQUENCE [LARGE SCALE GENOMIC DNA]</scope>
    <source>
        <strain evidence="2 3">DSM 23413</strain>
    </source>
</reference>
<dbReference type="InterPro" id="IPR036388">
    <property type="entry name" value="WH-like_DNA-bd_sf"/>
</dbReference>
<protein>
    <submittedName>
        <fullName evidence="2">Regulatory protein, luxR family</fullName>
    </submittedName>
</protein>
<dbReference type="Gene3D" id="1.10.10.10">
    <property type="entry name" value="Winged helix-like DNA-binding domain superfamily/Winged helix DNA-binding domain"/>
    <property type="match status" value="1"/>
</dbReference>
<gene>
    <name evidence="2" type="ORF">SAMN05421751_107159</name>
</gene>